<evidence type="ECO:0000259" key="7">
    <source>
        <dbReference type="Pfam" id="PF04055"/>
    </source>
</evidence>
<evidence type="ECO:0000313" key="8">
    <source>
        <dbReference type="EMBL" id="MBC8178001.1"/>
    </source>
</evidence>
<dbReference type="PANTHER" id="PTHR43075">
    <property type="entry name" value="FORMATE LYASE ACTIVATING ENZYME, PUTATIVE (AFU_ORTHOLOGUE AFUA_2G15630)-RELATED"/>
    <property type="match status" value="1"/>
</dbReference>
<evidence type="ECO:0000256" key="2">
    <source>
        <dbReference type="ARBA" id="ARBA00022723"/>
    </source>
</evidence>
<keyword evidence="3 5" id="KW-0408">Iron</keyword>
<dbReference type="PANTHER" id="PTHR43075:SF1">
    <property type="entry name" value="FORMATE LYASE ACTIVATING ENZYME, PUTATIVE (AFU_ORTHOLOGUE AFUA_2G15630)-RELATED"/>
    <property type="match status" value="1"/>
</dbReference>
<comment type="caution">
    <text evidence="8">The sequence shown here is derived from an EMBL/GenBank/DDBJ whole genome shotgun (WGS) entry which is preliminary data.</text>
</comment>
<protein>
    <submittedName>
        <fullName evidence="8">Radical SAM protein</fullName>
    </submittedName>
</protein>
<evidence type="ECO:0000256" key="4">
    <source>
        <dbReference type="ARBA" id="ARBA00023014"/>
    </source>
</evidence>
<name>A0A8J6N0N2_9DELT</name>
<feature type="binding site" evidence="5">
    <location>
        <position position="140"/>
    </location>
    <ligand>
        <name>[4Fe-4S] cluster</name>
        <dbReference type="ChEBI" id="CHEBI:49883"/>
        <note>4Fe-4S-S-AdoMet</note>
    </ligand>
</feature>
<dbReference type="PIRSF" id="PIRSF004869">
    <property type="entry name" value="PflX_prd"/>
    <property type="match status" value="1"/>
</dbReference>
<keyword evidence="4 5" id="KW-0411">Iron-sulfur</keyword>
<feature type="binding site" evidence="5">
    <location>
        <position position="137"/>
    </location>
    <ligand>
        <name>[4Fe-4S] cluster</name>
        <dbReference type="ChEBI" id="CHEBI:49883"/>
        <note>4Fe-4S-S-AdoMet</note>
    </ligand>
</feature>
<feature type="signal peptide" evidence="6">
    <location>
        <begin position="1"/>
        <end position="24"/>
    </location>
</feature>
<dbReference type="InterPro" id="IPR013785">
    <property type="entry name" value="Aldolase_TIM"/>
</dbReference>
<dbReference type="GO" id="GO:0046872">
    <property type="term" value="F:metal ion binding"/>
    <property type="evidence" value="ECO:0007669"/>
    <property type="project" value="UniProtKB-KW"/>
</dbReference>
<feature type="chain" id="PRO_5035181713" evidence="6">
    <location>
        <begin position="25"/>
        <end position="357"/>
    </location>
</feature>
<evidence type="ECO:0000256" key="6">
    <source>
        <dbReference type="SAM" id="SignalP"/>
    </source>
</evidence>
<dbReference type="SFLD" id="SFLDS00029">
    <property type="entry name" value="Radical_SAM"/>
    <property type="match status" value="1"/>
</dbReference>
<evidence type="ECO:0000256" key="1">
    <source>
        <dbReference type="ARBA" id="ARBA00022691"/>
    </source>
</evidence>
<dbReference type="InterPro" id="IPR016431">
    <property type="entry name" value="Pyrv-formate_lyase-activ_prd"/>
</dbReference>
<dbReference type="Pfam" id="PF04055">
    <property type="entry name" value="Radical_SAM"/>
    <property type="match status" value="1"/>
</dbReference>
<keyword evidence="2 5" id="KW-0479">Metal-binding</keyword>
<evidence type="ECO:0000256" key="3">
    <source>
        <dbReference type="ARBA" id="ARBA00023004"/>
    </source>
</evidence>
<dbReference type="Proteomes" id="UP000650524">
    <property type="component" value="Unassembled WGS sequence"/>
</dbReference>
<dbReference type="InterPro" id="IPR007197">
    <property type="entry name" value="rSAM"/>
</dbReference>
<feature type="domain" description="Radical SAM core" evidence="7">
    <location>
        <begin position="128"/>
        <end position="237"/>
    </location>
</feature>
<accession>A0A8J6N0N2</accession>
<dbReference type="InterPro" id="IPR058240">
    <property type="entry name" value="rSAM_sf"/>
</dbReference>
<dbReference type="Gene3D" id="3.20.20.70">
    <property type="entry name" value="Aldolase class I"/>
    <property type="match status" value="1"/>
</dbReference>
<reference evidence="8 9" key="1">
    <citation type="submission" date="2020-08" db="EMBL/GenBank/DDBJ databases">
        <title>Bridging the membrane lipid divide: bacteria of the FCB group superphylum have the potential to synthesize archaeal ether lipids.</title>
        <authorList>
            <person name="Villanueva L."/>
            <person name="Von Meijenfeldt F.A.B."/>
            <person name="Westbye A.B."/>
            <person name="Yadav S."/>
            <person name="Hopmans E.C."/>
            <person name="Dutilh B.E."/>
            <person name="Sinninghe Damste J.S."/>
        </authorList>
    </citation>
    <scope>NUCLEOTIDE SEQUENCE [LARGE SCALE GENOMIC DNA]</scope>
    <source>
        <strain evidence="8">NIOZ-UU27</strain>
    </source>
</reference>
<gene>
    <name evidence="8" type="ORF">H8E19_11405</name>
</gene>
<evidence type="ECO:0000256" key="5">
    <source>
        <dbReference type="PIRSR" id="PIRSR004869-50"/>
    </source>
</evidence>
<comment type="cofactor">
    <cofactor evidence="5">
        <name>[4Fe-4S] cluster</name>
        <dbReference type="ChEBI" id="CHEBI:49883"/>
    </cofactor>
    <text evidence="5">Binds 1 [4Fe-4S] cluster. The cluster is coordinated with 3 cysteines and an exchangeable S-adenosyl-L-methionine.</text>
</comment>
<dbReference type="AlphaFoldDB" id="A0A8J6N0N2"/>
<dbReference type="GO" id="GO:0003824">
    <property type="term" value="F:catalytic activity"/>
    <property type="evidence" value="ECO:0007669"/>
    <property type="project" value="InterPro"/>
</dbReference>
<organism evidence="8 9">
    <name type="scientific">Candidatus Desulfacyla euxinica</name>
    <dbReference type="NCBI Taxonomy" id="2841693"/>
    <lineage>
        <taxon>Bacteria</taxon>
        <taxon>Deltaproteobacteria</taxon>
        <taxon>Candidatus Desulfacyla</taxon>
    </lineage>
</organism>
<sequence length="357" mass="40016">MKEQSRRQFLHCCLCLAASGGATALFTAPAGCEERDKTASTGSVKPGTESAFEAAYLELQKTGELKRRGQVLWRMMASCELCPRTCGVNRIEGEEGFCQASAHLEVSAFHPHFGEEKPLVGKGGSGTIFLTNCGLRCVFCINWEISQEGEGNEVGIKNLAEMMLRLQEMGCSNINVVTPTHYAAHIVLAVDIAASKGLRIPLVYNTCGWERIEILRLLDGIVDIYLPDFKYTDDRMASKYSSDADTYPEITKQALLEMHRQVGVARPAADGLMYRGLMIRHLVMPNNVGGTREVLRWIAESLSKDTYVNVMSQYRPMYKASDYPDIARSITRQEYKDAVRWAREAGLTRLDIQRYWF</sequence>
<dbReference type="GO" id="GO:0051536">
    <property type="term" value="F:iron-sulfur cluster binding"/>
    <property type="evidence" value="ECO:0007669"/>
    <property type="project" value="UniProtKB-KW"/>
</dbReference>
<dbReference type="InterPro" id="IPR040085">
    <property type="entry name" value="MJ0674-like"/>
</dbReference>
<keyword evidence="6" id="KW-0732">Signal</keyword>
<dbReference type="InterPro" id="IPR006311">
    <property type="entry name" value="TAT_signal"/>
</dbReference>
<dbReference type="SFLD" id="SFLDG01099">
    <property type="entry name" value="Uncharacterised_Radical_SAM_Su"/>
    <property type="match status" value="1"/>
</dbReference>
<keyword evidence="1 5" id="KW-0949">S-adenosyl-L-methionine</keyword>
<feature type="binding site" evidence="5">
    <location>
        <position position="133"/>
    </location>
    <ligand>
        <name>[4Fe-4S] cluster</name>
        <dbReference type="ChEBI" id="CHEBI:49883"/>
        <note>4Fe-4S-S-AdoMet</note>
    </ligand>
</feature>
<proteinExistence type="predicted"/>
<evidence type="ECO:0000313" key="9">
    <source>
        <dbReference type="Proteomes" id="UP000650524"/>
    </source>
</evidence>
<dbReference type="PROSITE" id="PS51318">
    <property type="entry name" value="TAT"/>
    <property type="match status" value="1"/>
</dbReference>
<dbReference type="EMBL" id="JACNJD010000249">
    <property type="protein sequence ID" value="MBC8178001.1"/>
    <property type="molecule type" value="Genomic_DNA"/>
</dbReference>
<dbReference type="SUPFAM" id="SSF102114">
    <property type="entry name" value="Radical SAM enzymes"/>
    <property type="match status" value="1"/>
</dbReference>